<comment type="subcellular location">
    <subcellularLocation>
        <location evidence="2">Chromosome</location>
    </subcellularLocation>
    <subcellularLocation>
        <location evidence="1">Nucleus</location>
    </subcellularLocation>
</comment>
<keyword evidence="5" id="KW-0469">Meiosis</keyword>
<gene>
    <name evidence="8" type="ORF">TPAB3V08_LOCUS3218</name>
</gene>
<evidence type="ECO:0000256" key="5">
    <source>
        <dbReference type="ARBA" id="ARBA00023254"/>
    </source>
</evidence>
<evidence type="ECO:0000313" key="8">
    <source>
        <dbReference type="EMBL" id="CAG2056224.1"/>
    </source>
</evidence>
<reference evidence="8" key="1">
    <citation type="submission" date="2021-03" db="EMBL/GenBank/DDBJ databases">
        <authorList>
            <person name="Tran Van P."/>
        </authorList>
    </citation>
    <scope>NUCLEOTIDE SEQUENCE</scope>
</reference>
<name>A0ABN7NP92_TIMPD</name>
<dbReference type="Pfam" id="PF02301">
    <property type="entry name" value="HORMA"/>
    <property type="match status" value="1"/>
</dbReference>
<organism evidence="8 9">
    <name type="scientific">Timema podura</name>
    <name type="common">Walking stick</name>
    <dbReference type="NCBI Taxonomy" id="61482"/>
    <lineage>
        <taxon>Eukaryota</taxon>
        <taxon>Metazoa</taxon>
        <taxon>Ecdysozoa</taxon>
        <taxon>Arthropoda</taxon>
        <taxon>Hexapoda</taxon>
        <taxon>Insecta</taxon>
        <taxon>Pterygota</taxon>
        <taxon>Neoptera</taxon>
        <taxon>Polyneoptera</taxon>
        <taxon>Phasmatodea</taxon>
        <taxon>Timematodea</taxon>
        <taxon>Timematoidea</taxon>
        <taxon>Timematidae</taxon>
        <taxon>Timema</taxon>
    </lineage>
</organism>
<evidence type="ECO:0000256" key="2">
    <source>
        <dbReference type="ARBA" id="ARBA00004286"/>
    </source>
</evidence>
<keyword evidence="3" id="KW-0158">Chromosome</keyword>
<evidence type="ECO:0000256" key="6">
    <source>
        <dbReference type="SAM" id="MobiDB-lite"/>
    </source>
</evidence>
<proteinExistence type="predicted"/>
<dbReference type="SUPFAM" id="SSF57903">
    <property type="entry name" value="FYVE/PHD zinc finger"/>
    <property type="match status" value="1"/>
</dbReference>
<comment type="caution">
    <text evidence="8">The sequence shown here is derived from an EMBL/GenBank/DDBJ whole genome shotgun (WGS) entry which is preliminary data.</text>
</comment>
<feature type="region of interest" description="Disordered" evidence="6">
    <location>
        <begin position="449"/>
        <end position="473"/>
    </location>
</feature>
<evidence type="ECO:0000256" key="4">
    <source>
        <dbReference type="ARBA" id="ARBA00023242"/>
    </source>
</evidence>
<dbReference type="Gene3D" id="3.30.900.10">
    <property type="entry name" value="HORMA domain"/>
    <property type="match status" value="1"/>
</dbReference>
<sequence>MQKLVAICVSNITYVRSIFPKDDYADRSVDGSEYKILRGRNNTEVKQVLKWMKGAFDALDKKYLRQMIFAVHEGSIRDPVLETYTFYFAYKDGGQFEYSVKDKSGKVARSPALVKVTIAMFSSQIFGTPDASLDLCQSTLKLLTNCEQLYWNLEPLPDNRVLTMKLLYFDEVTPPDYEPPGFYAANSTSYVYMAEKTPPKIKLGAVQTAFHATKVHVQSTLYHPVSASERGSVRDDVSVTREPIELVTNRGLVTFDDNIVPSSDEMVPNTPTPKRSANTSTVSERACPVENTPNKSLTKRKGKRVLYNTNTNTSDEQTTFVVPPQKKLTKNAANKENSDFKVKRVKKQPTKKIALPALTDKVNDDENNFQTVTKDGAEKQAVSVPREEQENIVTVPQTMSDKRGHKASLGAGKLSQEAMMPFRSPQQPERVPLSTFLLNPDLATKWCTPGPEQPGRGWVEPQKNQNQVRTPNRNSNLDLPVIVSLVFCEGSVLDREATEAVSALSSQDYEESQREVVCPCGCNEDMGLMICCVYCDTWQHAVCYRIRGDSFVENHCCVKCAEDGNPDKQCSDPGLMDHDANTRQFYSDPNTVKMSALQAMCIYRRALILCSEKCTIGAEIFCTELHLQPEDAEKLLKSLVGLNVLHKGFKNRSMLKVNKQYLMDIVIPDQFRG</sequence>
<dbReference type="InterPro" id="IPR013083">
    <property type="entry name" value="Znf_RING/FYVE/PHD"/>
</dbReference>
<keyword evidence="9" id="KW-1185">Reference proteome</keyword>
<dbReference type="PROSITE" id="PS50815">
    <property type="entry name" value="HORMA"/>
    <property type="match status" value="1"/>
</dbReference>
<dbReference type="PANTHER" id="PTHR48225">
    <property type="entry name" value="HORMA DOMAIN-CONTAINING PROTEIN 1"/>
    <property type="match status" value="1"/>
</dbReference>
<evidence type="ECO:0000259" key="7">
    <source>
        <dbReference type="PROSITE" id="PS50815"/>
    </source>
</evidence>
<keyword evidence="4" id="KW-0539">Nucleus</keyword>
<dbReference type="InterPro" id="IPR051294">
    <property type="entry name" value="HORMA_MeioticProgression"/>
</dbReference>
<feature type="compositionally biased region" description="Polar residues" evidence="6">
    <location>
        <begin position="462"/>
        <end position="473"/>
    </location>
</feature>
<dbReference type="Proteomes" id="UP001153148">
    <property type="component" value="Unassembled WGS sequence"/>
</dbReference>
<dbReference type="InterPro" id="IPR036570">
    <property type="entry name" value="HORMA_dom_sf"/>
</dbReference>
<dbReference type="EMBL" id="CAJPIN010003552">
    <property type="protein sequence ID" value="CAG2056224.1"/>
    <property type="molecule type" value="Genomic_DNA"/>
</dbReference>
<dbReference type="InterPro" id="IPR011011">
    <property type="entry name" value="Znf_FYVE_PHD"/>
</dbReference>
<dbReference type="SUPFAM" id="SSF56019">
    <property type="entry name" value="The spindle assembly checkpoint protein mad2"/>
    <property type="match status" value="1"/>
</dbReference>
<dbReference type="InterPro" id="IPR003511">
    <property type="entry name" value="HORMA_dom"/>
</dbReference>
<feature type="domain" description="HORMA" evidence="7">
    <location>
        <begin position="1"/>
        <end position="217"/>
    </location>
</feature>
<evidence type="ECO:0000313" key="9">
    <source>
        <dbReference type="Proteomes" id="UP001153148"/>
    </source>
</evidence>
<protein>
    <recommendedName>
        <fullName evidence="7">HORMA domain-containing protein</fullName>
    </recommendedName>
</protein>
<feature type="region of interest" description="Disordered" evidence="6">
    <location>
        <begin position="259"/>
        <end position="299"/>
    </location>
</feature>
<evidence type="ECO:0000256" key="1">
    <source>
        <dbReference type="ARBA" id="ARBA00004123"/>
    </source>
</evidence>
<dbReference type="PANTHER" id="PTHR48225:SF7">
    <property type="entry name" value="MEIOSIS-SPECIFIC PROTEIN HOP1"/>
    <property type="match status" value="1"/>
</dbReference>
<feature type="compositionally biased region" description="Polar residues" evidence="6">
    <location>
        <begin position="272"/>
        <end position="283"/>
    </location>
</feature>
<accession>A0ABN7NP92</accession>
<dbReference type="Gene3D" id="3.30.40.10">
    <property type="entry name" value="Zinc/RING finger domain, C3HC4 (zinc finger)"/>
    <property type="match status" value="1"/>
</dbReference>
<evidence type="ECO:0000256" key="3">
    <source>
        <dbReference type="ARBA" id="ARBA00022454"/>
    </source>
</evidence>